<dbReference type="PROSITE" id="PS50977">
    <property type="entry name" value="HTH_TETR_2"/>
    <property type="match status" value="1"/>
</dbReference>
<feature type="domain" description="HTH tetR-type" evidence="5">
    <location>
        <begin position="11"/>
        <end position="71"/>
    </location>
</feature>
<keyword evidence="3" id="KW-0804">Transcription</keyword>
<dbReference type="Pfam" id="PF00440">
    <property type="entry name" value="TetR_N"/>
    <property type="match status" value="1"/>
</dbReference>
<dbReference type="InterPro" id="IPR001647">
    <property type="entry name" value="HTH_TetR"/>
</dbReference>
<dbReference type="GO" id="GO:0000976">
    <property type="term" value="F:transcription cis-regulatory region binding"/>
    <property type="evidence" value="ECO:0007669"/>
    <property type="project" value="TreeGrafter"/>
</dbReference>
<feature type="DNA-binding region" description="H-T-H motif" evidence="4">
    <location>
        <begin position="34"/>
        <end position="53"/>
    </location>
</feature>
<dbReference type="InterPro" id="IPR050109">
    <property type="entry name" value="HTH-type_TetR-like_transc_reg"/>
</dbReference>
<dbReference type="SUPFAM" id="SSF46689">
    <property type="entry name" value="Homeodomain-like"/>
    <property type="match status" value="1"/>
</dbReference>
<dbReference type="SUPFAM" id="SSF48498">
    <property type="entry name" value="Tetracyclin repressor-like, C-terminal domain"/>
    <property type="match status" value="1"/>
</dbReference>
<evidence type="ECO:0000256" key="1">
    <source>
        <dbReference type="ARBA" id="ARBA00023015"/>
    </source>
</evidence>
<keyword evidence="7" id="KW-1185">Reference proteome</keyword>
<dbReference type="KEGG" id="msea:METESE_30170"/>
<evidence type="ECO:0000256" key="3">
    <source>
        <dbReference type="ARBA" id="ARBA00023163"/>
    </source>
</evidence>
<reference evidence="6" key="1">
    <citation type="journal article" date="2023" name="Int. J. Syst. Evol. Microbiol.">
        <title>Mesoterricola silvestris gen. nov., sp. nov., Mesoterricola sediminis sp. nov., Geothrix oryzae sp. nov., Geothrix edaphica sp. nov., Geothrix rubra sp. nov., and Geothrix limicola sp. nov., six novel members of Acidobacteriota isolated from soils.</title>
        <authorList>
            <person name="Itoh H."/>
            <person name="Sugisawa Y."/>
            <person name="Mise K."/>
            <person name="Xu Z."/>
            <person name="Kuniyasu M."/>
            <person name="Ushijima N."/>
            <person name="Kawano K."/>
            <person name="Kobayashi E."/>
            <person name="Shiratori Y."/>
            <person name="Masuda Y."/>
            <person name="Senoo K."/>
        </authorList>
    </citation>
    <scope>NUCLEOTIDE SEQUENCE</scope>
    <source>
        <strain evidence="6">W786</strain>
    </source>
</reference>
<dbReference type="AlphaFoldDB" id="A0AA48GXF5"/>
<accession>A0AA48GXF5</accession>
<sequence length="226" mass="25488">MPTPRRPKHARLDQGSLLAAALRVFAREGLDGASMRAIAREAGCDASLIYYYYENKDAIFEAVLDERLPPVIRKIRRLANPRDPRTTIQKLWEVIRIFREHASDPGLRSLVKGQVLQGGPSMANAVGRRLLGAQVAMRAIFRRGQRRGEVRPDLPPILATLFLMRMEAEILDLVPVMAPAFTRLDPAEALDRAERIWLDVYWRGIAVDPTQPLPFPPALIAPEELR</sequence>
<keyword evidence="2 4" id="KW-0238">DNA-binding</keyword>
<evidence type="ECO:0000313" key="7">
    <source>
        <dbReference type="Proteomes" id="UP001228113"/>
    </source>
</evidence>
<evidence type="ECO:0000256" key="4">
    <source>
        <dbReference type="PROSITE-ProRule" id="PRU00335"/>
    </source>
</evidence>
<dbReference type="GO" id="GO:0003700">
    <property type="term" value="F:DNA-binding transcription factor activity"/>
    <property type="evidence" value="ECO:0007669"/>
    <property type="project" value="TreeGrafter"/>
</dbReference>
<dbReference type="PANTHER" id="PTHR30055">
    <property type="entry name" value="HTH-TYPE TRANSCRIPTIONAL REGULATOR RUTR"/>
    <property type="match status" value="1"/>
</dbReference>
<gene>
    <name evidence="6" type="primary">rutR</name>
    <name evidence="6" type="ORF">METESE_30170</name>
</gene>
<dbReference type="EMBL" id="AP027081">
    <property type="protein sequence ID" value="BDU78059.1"/>
    <property type="molecule type" value="Genomic_DNA"/>
</dbReference>
<dbReference type="Gene3D" id="1.10.357.10">
    <property type="entry name" value="Tetracycline Repressor, domain 2"/>
    <property type="match status" value="1"/>
</dbReference>
<evidence type="ECO:0000313" key="6">
    <source>
        <dbReference type="EMBL" id="BDU78059.1"/>
    </source>
</evidence>
<organism evidence="6 7">
    <name type="scientific">Mesoterricola sediminis</name>
    <dbReference type="NCBI Taxonomy" id="2927980"/>
    <lineage>
        <taxon>Bacteria</taxon>
        <taxon>Pseudomonadati</taxon>
        <taxon>Acidobacteriota</taxon>
        <taxon>Holophagae</taxon>
        <taxon>Holophagales</taxon>
        <taxon>Holophagaceae</taxon>
        <taxon>Mesoterricola</taxon>
    </lineage>
</organism>
<dbReference type="Proteomes" id="UP001228113">
    <property type="component" value="Chromosome"/>
</dbReference>
<protein>
    <submittedName>
        <fullName evidence="6">TetR family transcriptional regulator</fullName>
    </submittedName>
</protein>
<dbReference type="InterPro" id="IPR036271">
    <property type="entry name" value="Tet_transcr_reg_TetR-rel_C_sf"/>
</dbReference>
<dbReference type="RefSeq" id="WP_243335827.1">
    <property type="nucleotide sequence ID" value="NZ_AP027081.1"/>
</dbReference>
<dbReference type="InterPro" id="IPR009057">
    <property type="entry name" value="Homeodomain-like_sf"/>
</dbReference>
<evidence type="ECO:0000259" key="5">
    <source>
        <dbReference type="PROSITE" id="PS50977"/>
    </source>
</evidence>
<proteinExistence type="predicted"/>
<dbReference type="PRINTS" id="PR00455">
    <property type="entry name" value="HTHTETR"/>
</dbReference>
<keyword evidence="1" id="KW-0805">Transcription regulation</keyword>
<name>A0AA48GXF5_9BACT</name>
<evidence type="ECO:0000256" key="2">
    <source>
        <dbReference type="ARBA" id="ARBA00023125"/>
    </source>
</evidence>
<dbReference type="PANTHER" id="PTHR30055:SF234">
    <property type="entry name" value="HTH-TYPE TRANSCRIPTIONAL REGULATOR BETI"/>
    <property type="match status" value="1"/>
</dbReference>